<dbReference type="EMBL" id="AZBU02000003">
    <property type="protein sequence ID" value="TKR87187.1"/>
    <property type="molecule type" value="Genomic_DNA"/>
</dbReference>
<dbReference type="AlphaFoldDB" id="A0A4U5NUI6"/>
<gene>
    <name evidence="1" type="ORF">L596_011631</name>
</gene>
<dbReference type="Proteomes" id="UP000298663">
    <property type="component" value="Unassembled WGS sequence"/>
</dbReference>
<name>A0A4U5NUI6_STECR</name>
<protein>
    <submittedName>
        <fullName evidence="1">Uncharacterized protein</fullName>
    </submittedName>
</protein>
<comment type="caution">
    <text evidence="1">The sequence shown here is derived from an EMBL/GenBank/DDBJ whole genome shotgun (WGS) entry which is preliminary data.</text>
</comment>
<reference evidence="1 2" key="2">
    <citation type="journal article" date="2019" name="G3 (Bethesda)">
        <title>Hybrid Assembly of the Genome of the Entomopathogenic Nematode Steinernema carpocapsae Identifies the X-Chromosome.</title>
        <authorList>
            <person name="Serra L."/>
            <person name="Macchietto M."/>
            <person name="Macias-Munoz A."/>
            <person name="McGill C.J."/>
            <person name="Rodriguez I.M."/>
            <person name="Rodriguez B."/>
            <person name="Murad R."/>
            <person name="Mortazavi A."/>
        </authorList>
    </citation>
    <scope>NUCLEOTIDE SEQUENCE [LARGE SCALE GENOMIC DNA]</scope>
    <source>
        <strain evidence="1 2">ALL</strain>
    </source>
</reference>
<accession>A0A4U5NUI6</accession>
<sequence length="94" mass="11156">MVCRMLRSETIRRTILLPLLKKRPIFKTFREARKLLRSQRRIRARGPAEALHPTNLPYLGRPGRFERGLHMVPIGQEKRIEFKQTRAVAFVEYS</sequence>
<proteinExistence type="predicted"/>
<evidence type="ECO:0000313" key="1">
    <source>
        <dbReference type="EMBL" id="TKR87187.1"/>
    </source>
</evidence>
<reference evidence="1 2" key="1">
    <citation type="journal article" date="2015" name="Genome Biol.">
        <title>Comparative genomics of Steinernema reveals deeply conserved gene regulatory networks.</title>
        <authorList>
            <person name="Dillman A.R."/>
            <person name="Macchietto M."/>
            <person name="Porter C.F."/>
            <person name="Rogers A."/>
            <person name="Williams B."/>
            <person name="Antoshechkin I."/>
            <person name="Lee M.M."/>
            <person name="Goodwin Z."/>
            <person name="Lu X."/>
            <person name="Lewis E.E."/>
            <person name="Goodrich-Blair H."/>
            <person name="Stock S.P."/>
            <person name="Adams B.J."/>
            <person name="Sternberg P.W."/>
            <person name="Mortazavi A."/>
        </authorList>
    </citation>
    <scope>NUCLEOTIDE SEQUENCE [LARGE SCALE GENOMIC DNA]</scope>
    <source>
        <strain evidence="1 2">ALL</strain>
    </source>
</reference>
<organism evidence="1 2">
    <name type="scientific">Steinernema carpocapsae</name>
    <name type="common">Entomopathogenic nematode</name>
    <dbReference type="NCBI Taxonomy" id="34508"/>
    <lineage>
        <taxon>Eukaryota</taxon>
        <taxon>Metazoa</taxon>
        <taxon>Ecdysozoa</taxon>
        <taxon>Nematoda</taxon>
        <taxon>Chromadorea</taxon>
        <taxon>Rhabditida</taxon>
        <taxon>Tylenchina</taxon>
        <taxon>Panagrolaimomorpha</taxon>
        <taxon>Strongyloidoidea</taxon>
        <taxon>Steinernematidae</taxon>
        <taxon>Steinernema</taxon>
    </lineage>
</organism>
<evidence type="ECO:0000313" key="2">
    <source>
        <dbReference type="Proteomes" id="UP000298663"/>
    </source>
</evidence>
<keyword evidence="2" id="KW-1185">Reference proteome</keyword>